<evidence type="ECO:0000313" key="5">
    <source>
        <dbReference type="EMBL" id="TQJ15512.1"/>
    </source>
</evidence>
<dbReference type="Gene3D" id="3.40.50.150">
    <property type="entry name" value="Vaccinia Virus protein VP39"/>
    <property type="match status" value="1"/>
</dbReference>
<keyword evidence="3" id="KW-0949">S-adenosyl-L-methionine</keyword>
<keyword evidence="1 5" id="KW-0489">Methyltransferase</keyword>
<dbReference type="SUPFAM" id="SSF53335">
    <property type="entry name" value="S-adenosyl-L-methionine-dependent methyltransferases"/>
    <property type="match status" value="1"/>
</dbReference>
<dbReference type="Proteomes" id="UP000320806">
    <property type="component" value="Unassembled WGS sequence"/>
</dbReference>
<dbReference type="RefSeq" id="WP_141929050.1">
    <property type="nucleotide sequence ID" value="NZ_BAABCI010000036.1"/>
</dbReference>
<dbReference type="GO" id="GO:0032259">
    <property type="term" value="P:methylation"/>
    <property type="evidence" value="ECO:0007669"/>
    <property type="project" value="UniProtKB-KW"/>
</dbReference>
<sequence length="218" mass="23869">MPRQPTRWEQTDHRGYGQKFADLHAAGDDIEGEARLADVMAPRGATILDAGCGMGRVAAALRARGHDAYGVDLDEGLLRQAGDTYPQLPTMQSRIDDLDAKSLAAQSFPTSFDVIVCVGNVMILGEPDTEVLMLERMAALLSPSGRLLVGFHTDATPPHSREYSVEEFARDAYAAGLAIEARFGTYELHPYDPHGNYAVHLLRLRDVATPQVEWAHAR</sequence>
<dbReference type="PANTHER" id="PTHR43464">
    <property type="entry name" value="METHYLTRANSFERASE"/>
    <property type="match status" value="1"/>
</dbReference>
<name>A0A542EJL0_9MICO</name>
<evidence type="ECO:0000313" key="6">
    <source>
        <dbReference type="Proteomes" id="UP000320806"/>
    </source>
</evidence>
<dbReference type="InterPro" id="IPR041698">
    <property type="entry name" value="Methyltransf_25"/>
</dbReference>
<evidence type="ECO:0000256" key="2">
    <source>
        <dbReference type="ARBA" id="ARBA00022679"/>
    </source>
</evidence>
<accession>A0A542EJL0</accession>
<dbReference type="PANTHER" id="PTHR43464:SF19">
    <property type="entry name" value="UBIQUINONE BIOSYNTHESIS O-METHYLTRANSFERASE, MITOCHONDRIAL"/>
    <property type="match status" value="1"/>
</dbReference>
<dbReference type="OrthoDB" id="7062303at2"/>
<proteinExistence type="predicted"/>
<reference evidence="5 6" key="1">
    <citation type="submission" date="2019-06" db="EMBL/GenBank/DDBJ databases">
        <title>Sequencing the genomes of 1000 actinobacteria strains.</title>
        <authorList>
            <person name="Klenk H.-P."/>
        </authorList>
    </citation>
    <scope>NUCLEOTIDE SEQUENCE [LARGE SCALE GENOMIC DNA]</scope>
    <source>
        <strain evidence="5 6">DSM 19828</strain>
    </source>
</reference>
<evidence type="ECO:0000256" key="3">
    <source>
        <dbReference type="ARBA" id="ARBA00022691"/>
    </source>
</evidence>
<organism evidence="5 6">
    <name type="scientific">Yimella lutea</name>
    <dbReference type="NCBI Taxonomy" id="587872"/>
    <lineage>
        <taxon>Bacteria</taxon>
        <taxon>Bacillati</taxon>
        <taxon>Actinomycetota</taxon>
        <taxon>Actinomycetes</taxon>
        <taxon>Micrococcales</taxon>
        <taxon>Dermacoccaceae</taxon>
        <taxon>Yimella</taxon>
    </lineage>
</organism>
<dbReference type="EMBL" id="VFMO01000001">
    <property type="protein sequence ID" value="TQJ15512.1"/>
    <property type="molecule type" value="Genomic_DNA"/>
</dbReference>
<dbReference type="InterPro" id="IPR029063">
    <property type="entry name" value="SAM-dependent_MTases_sf"/>
</dbReference>
<dbReference type="Pfam" id="PF13649">
    <property type="entry name" value="Methyltransf_25"/>
    <property type="match status" value="1"/>
</dbReference>
<keyword evidence="2 5" id="KW-0808">Transferase</keyword>
<keyword evidence="6" id="KW-1185">Reference proteome</keyword>
<evidence type="ECO:0000256" key="1">
    <source>
        <dbReference type="ARBA" id="ARBA00022603"/>
    </source>
</evidence>
<gene>
    <name evidence="5" type="ORF">FB459_3068</name>
</gene>
<dbReference type="GO" id="GO:0008168">
    <property type="term" value="F:methyltransferase activity"/>
    <property type="evidence" value="ECO:0007669"/>
    <property type="project" value="UniProtKB-KW"/>
</dbReference>
<protein>
    <submittedName>
        <fullName evidence="5">Methyltransferase family protein</fullName>
    </submittedName>
</protein>
<feature type="domain" description="Methyltransferase" evidence="4">
    <location>
        <begin position="47"/>
        <end position="145"/>
    </location>
</feature>
<evidence type="ECO:0000259" key="4">
    <source>
        <dbReference type="Pfam" id="PF13649"/>
    </source>
</evidence>
<dbReference type="AlphaFoldDB" id="A0A542EJL0"/>
<dbReference type="CDD" id="cd02440">
    <property type="entry name" value="AdoMet_MTases"/>
    <property type="match status" value="1"/>
</dbReference>
<comment type="caution">
    <text evidence="5">The sequence shown here is derived from an EMBL/GenBank/DDBJ whole genome shotgun (WGS) entry which is preliminary data.</text>
</comment>